<keyword evidence="6" id="KW-1185">Reference proteome</keyword>
<keyword evidence="2" id="KW-0677">Repeat</keyword>
<evidence type="ECO:0000256" key="3">
    <source>
        <dbReference type="ARBA" id="ARBA00023157"/>
    </source>
</evidence>
<sequence>MNMSIVFILVGLIDTVYSSWRLIYLYLYNDEKFTYYNGPTAEQYSGNFLLPSTQTTANFITCATPPTSYITLSSASPSAQNKDNRLLSKYCYLTVDLYFQGTWTSETVTIQFSSFSYTYNYIPPPNYQVSNGFCDNIPYDIRTLNFAFQLPSPVYGNLQFTSSNTNDGQVSIRNIHITDPNLCYYICETCTADNYKCVSCYYGSPTNSVCPPCPSNQYFEKKYGCRNTCDIYQQLYSNGFCNNYPVQTYSNVLISTIKNEWSIIYDPQHLDTSPTILGSGIYGIFKFNSGIYKFYYSNLAVPYQIGLKISVVTYNDIPINCGISFMINNNVIGIIYRNESGYQTHNFIIYETNSLPLSLGYTSIQKFHLIVYAGISSFPILFSARGNYNDETAGWGLEYVYIVEALCPQYCQLCEVSFKCKICKSGYFQYKNNTCIANCDQPYQKLDGSYCYDFDDETPYSQYQTYDFVNNTFDPDYKTGYTLISQTGTNFMKGSDIYYSYFNTLRIFGGPFTWAQAKFQRIHNIVEPHYSITIAFYILYGPAFPSDGQFIYTIENKPPIYKSANSFQGLNNYGGKFDKVYERIDHYANTLTISWECFGPNNEPVNAYCGFYYYYVTIHKCQPYCSSCQDLNTCIQWSLNYDPNVVKFSQAECLSNEYYDKYTVGCLVCPASCLTCTSKIDCQTCQPTYIQSKLGCICKLNQWEDQNQCVDCPIECNQCISPTQCINCLVSNNRQLKNQQCICIDGYYPISGNPKCKRCHQFCDTCSGPTSNDCLTCNNNIANIETVGQTCQCPTGYFYKEVSKTCSQCNFTCQTCFNGTIDGCLSCDSNLNRILIGLNCRCLPGYYYLNEVCTDCPIQEVPNFWACFKFCPGTQQVWHTNTCNSCDSGFELVSGQCLPICGDQQIIGIEQCEDNNTTMDDLCYNCQFQCPVHCLTCNASTTLPCPDICGDKMVTGIEECEDGNNIQYDGCFNCMYSCQPQCTKCIKGECFECLTSGWQIDPTVQPWQCKEICGDLKIVGQEQCEDGNQDDKDGCYNCRYFCRYGCSSCNYTNKTCLKCELPGFIPENYYCKNICGDMLVVTDPNGFYLEECDDGNTINYDGCSDVCKFQCQIPSICITCVNNRCELCANGYQLSNQKICLPICGDQVIVVGESCENSFILPYKGCQNCQAKCQATCLTCDNFGLGCQICKEGYYVIDNLCYSICGDKIITEDEECDDGNLVFGDGCHQCSYSCPQSCSICHKGVCLECYEDYYYSRDTCIQIKNEHQDARCDSNCLSCSIEGYGCLMCKSGFQNIDNKCWPVCGDGLVLAEEDCDDGNSIFGDGCHQCSYSCPLPCSLCSKGVCYDCYEGYQYIKNSCVKLKNEIQDARCDSNCSSCSIEGLGCLVCKSGFQNVSNKCQPICGDKLVTAHEDCDDGNLTFDDGCHQCSFSCPISCIDCHQGVCLNCGQENFYYEHQCFELLENVYLKEDTNFEFVELVISQAFIANPSLTSRIQMKIFDFYYQDYSQIGQYIEIMDSSFPYIDIEIYIKCQENKKLESQFYQQNYQNGFEDSQIIFSQSCHNTFNHIIKFSFRLQKIIMKNQLLIIKISEDQFKLSTLFTTFRQKLLEISFIDA</sequence>
<protein>
    <recommendedName>
        <fullName evidence="4">EGF-like domain-containing protein</fullName>
    </recommendedName>
</protein>
<feature type="domain" description="EGF-like" evidence="4">
    <location>
        <begin position="765"/>
        <end position="807"/>
    </location>
</feature>
<evidence type="ECO:0000256" key="2">
    <source>
        <dbReference type="ARBA" id="ARBA00022737"/>
    </source>
</evidence>
<dbReference type="Proteomes" id="UP000000600">
    <property type="component" value="Unassembled WGS sequence"/>
</dbReference>
<keyword evidence="1" id="KW-0732">Signal</keyword>
<dbReference type="InParanoid" id="A0E7C5"/>
<dbReference type="GeneID" id="5044374"/>
<dbReference type="HOGENOM" id="CLU_000581_0_0_1"/>
<feature type="domain" description="EGF-like" evidence="4">
    <location>
        <begin position="1102"/>
        <end position="1141"/>
    </location>
</feature>
<dbReference type="SMART" id="SM00261">
    <property type="entry name" value="FU"/>
    <property type="match status" value="9"/>
</dbReference>
<evidence type="ECO:0000313" key="5">
    <source>
        <dbReference type="EMBL" id="CAK91192.1"/>
    </source>
</evidence>
<dbReference type="InterPro" id="IPR000742">
    <property type="entry name" value="EGF"/>
</dbReference>
<feature type="domain" description="EGF-like" evidence="4">
    <location>
        <begin position="808"/>
        <end position="854"/>
    </location>
</feature>
<dbReference type="PANTHER" id="PTHR38934">
    <property type="entry name" value="HYPHALLY REGULATED CELL WALL PROTEIN 1"/>
    <property type="match status" value="1"/>
</dbReference>
<organism evidence="5 6">
    <name type="scientific">Paramecium tetraurelia</name>
    <dbReference type="NCBI Taxonomy" id="5888"/>
    <lineage>
        <taxon>Eukaryota</taxon>
        <taxon>Sar</taxon>
        <taxon>Alveolata</taxon>
        <taxon>Ciliophora</taxon>
        <taxon>Intramacronucleata</taxon>
        <taxon>Oligohymenophorea</taxon>
        <taxon>Peniculida</taxon>
        <taxon>Parameciidae</taxon>
        <taxon>Paramecium</taxon>
    </lineage>
</organism>
<dbReference type="InterPro" id="IPR006212">
    <property type="entry name" value="Furin_repeat"/>
</dbReference>
<dbReference type="OrthoDB" id="308396at2759"/>
<dbReference type="NCBIfam" id="TIGR02232">
    <property type="entry name" value="myxo_disulf_rpt"/>
    <property type="match status" value="4"/>
</dbReference>
<dbReference type="SUPFAM" id="SSF57184">
    <property type="entry name" value="Growth factor receptor domain"/>
    <property type="match status" value="7"/>
</dbReference>
<dbReference type="Pfam" id="PF13948">
    <property type="entry name" value="DUF4215"/>
    <property type="match status" value="8"/>
</dbReference>
<gene>
    <name evidence="5" type="ORF">GSPATT00023920001</name>
</gene>
<proteinExistence type="predicted"/>
<keyword evidence="3" id="KW-1015">Disulfide bond</keyword>
<feature type="domain" description="EGF-like" evidence="4">
    <location>
        <begin position="1271"/>
        <end position="1305"/>
    </location>
</feature>
<feature type="domain" description="EGF-like" evidence="4">
    <location>
        <begin position="855"/>
        <end position="898"/>
    </location>
</feature>
<dbReference type="CDD" id="cd00064">
    <property type="entry name" value="FU"/>
    <property type="match status" value="1"/>
</dbReference>
<dbReference type="KEGG" id="ptm:GSPATT00023920001"/>
<evidence type="ECO:0000256" key="1">
    <source>
        <dbReference type="ARBA" id="ARBA00022729"/>
    </source>
</evidence>
<evidence type="ECO:0000313" key="6">
    <source>
        <dbReference type="Proteomes" id="UP000000600"/>
    </source>
</evidence>
<name>A0E7C5_PARTE</name>
<dbReference type="InterPro" id="IPR011936">
    <property type="entry name" value="Myxo_disulph_rpt"/>
</dbReference>
<dbReference type="RefSeq" id="XP_001458589.1">
    <property type="nucleotide sequence ID" value="XM_001458552.1"/>
</dbReference>
<dbReference type="SMART" id="SM00181">
    <property type="entry name" value="EGF"/>
    <property type="match status" value="9"/>
</dbReference>
<dbReference type="PANTHER" id="PTHR38934:SF6">
    <property type="entry name" value="CHROMOSOME UNDETERMINED SCAFFOLD_176, WHOLE GENOME SHOTGUN SEQUENCE"/>
    <property type="match status" value="1"/>
</dbReference>
<feature type="domain" description="EGF-like" evidence="4">
    <location>
        <begin position="1370"/>
        <end position="1400"/>
    </location>
</feature>
<reference evidence="5 6" key="1">
    <citation type="journal article" date="2006" name="Nature">
        <title>Global trends of whole-genome duplications revealed by the ciliate Paramecium tetraurelia.</title>
        <authorList>
            <consortium name="Genoscope"/>
            <person name="Aury J.-M."/>
            <person name="Jaillon O."/>
            <person name="Duret L."/>
            <person name="Noel B."/>
            <person name="Jubin C."/>
            <person name="Porcel B.M."/>
            <person name="Segurens B."/>
            <person name="Daubin V."/>
            <person name="Anthouard V."/>
            <person name="Aiach N."/>
            <person name="Arnaiz O."/>
            <person name="Billaut A."/>
            <person name="Beisson J."/>
            <person name="Blanc I."/>
            <person name="Bouhouche K."/>
            <person name="Camara F."/>
            <person name="Duharcourt S."/>
            <person name="Guigo R."/>
            <person name="Gogendeau D."/>
            <person name="Katinka M."/>
            <person name="Keller A.-M."/>
            <person name="Kissmehl R."/>
            <person name="Klotz C."/>
            <person name="Koll F."/>
            <person name="Le Moue A."/>
            <person name="Lepere C."/>
            <person name="Malinsky S."/>
            <person name="Nowacki M."/>
            <person name="Nowak J.K."/>
            <person name="Plattner H."/>
            <person name="Poulain J."/>
            <person name="Ruiz F."/>
            <person name="Serrano V."/>
            <person name="Zagulski M."/>
            <person name="Dessen P."/>
            <person name="Betermier M."/>
            <person name="Weissenbach J."/>
            <person name="Scarpelli C."/>
            <person name="Schachter V."/>
            <person name="Sperling L."/>
            <person name="Meyer E."/>
            <person name="Cohen J."/>
            <person name="Wincker P."/>
        </authorList>
    </citation>
    <scope>NUCLEOTIDE SEQUENCE [LARGE SCALE GENOMIC DNA]</scope>
    <source>
        <strain evidence="5 6">Stock d4-2</strain>
    </source>
</reference>
<feature type="domain" description="EGF-like" evidence="4">
    <location>
        <begin position="406"/>
        <end position="436"/>
    </location>
</feature>
<feature type="domain" description="EGF-like" evidence="4">
    <location>
        <begin position="1168"/>
        <end position="1202"/>
    </location>
</feature>
<dbReference type="InterPro" id="IPR009030">
    <property type="entry name" value="Growth_fac_rcpt_cys_sf"/>
</dbReference>
<dbReference type="EMBL" id="CT868661">
    <property type="protein sequence ID" value="CAK91192.1"/>
    <property type="molecule type" value="Genomic_DNA"/>
</dbReference>
<dbReference type="OMA" id="ARCDSNC"/>
<dbReference type="eggNOG" id="KOG3525">
    <property type="taxonomic scope" value="Eukaryota"/>
</dbReference>
<dbReference type="STRING" id="5888.A0E7C5"/>
<accession>A0E7C5</accession>
<dbReference type="Gene3D" id="2.10.220.10">
    <property type="entry name" value="Hormone Receptor, Insulin-like Growth Factor Receptor 1, Chain A, domain 2"/>
    <property type="match status" value="1"/>
</dbReference>
<evidence type="ECO:0000259" key="4">
    <source>
        <dbReference type="SMART" id="SM00181"/>
    </source>
</evidence>
<feature type="domain" description="EGF-like" evidence="4">
    <location>
        <begin position="1332"/>
        <end position="1360"/>
    </location>
</feature>